<dbReference type="EMBL" id="JAAEAA010000009">
    <property type="protein sequence ID" value="NDK55944.1"/>
    <property type="molecule type" value="Genomic_DNA"/>
</dbReference>
<accession>A0A6B2H9H7</accession>
<dbReference type="AlphaFoldDB" id="A0A6B2H9H7"/>
<name>A0A6B2H9H7_9BACT</name>
<dbReference type="InterPro" id="IPR024311">
    <property type="entry name" value="Lipocalin-like"/>
</dbReference>
<evidence type="ECO:0000313" key="3">
    <source>
        <dbReference type="Proteomes" id="UP000478546"/>
    </source>
</evidence>
<evidence type="ECO:0000259" key="1">
    <source>
        <dbReference type="Pfam" id="PF13648"/>
    </source>
</evidence>
<reference evidence="2 3" key="1">
    <citation type="submission" date="2020-01" db="EMBL/GenBank/DDBJ databases">
        <authorList>
            <person name="Kim M.K."/>
        </authorList>
    </citation>
    <scope>NUCLEOTIDE SEQUENCE [LARGE SCALE GENOMIC DNA]</scope>
    <source>
        <strain evidence="2 3">BT213</strain>
    </source>
</reference>
<gene>
    <name evidence="2" type="ORF">GWO68_08445</name>
</gene>
<dbReference type="Pfam" id="PF13648">
    <property type="entry name" value="Lipocalin_4"/>
    <property type="match status" value="1"/>
</dbReference>
<feature type="domain" description="Lipocalin-like" evidence="1">
    <location>
        <begin position="24"/>
        <end position="98"/>
    </location>
</feature>
<dbReference type="RefSeq" id="WP_162346005.1">
    <property type="nucleotide sequence ID" value="NZ_JAAEAA010000009.1"/>
</dbReference>
<sequence>MTALTSCSKDDDAAPSSQALLTAKEWQGNKYLIDGQDMSSFLDIDQMYWKFNTNGTYTMRADGDSENGTWELTSNNQKLLLDGEFTLDIVKLTNTALNVKYEDEDIESGESYTVEIRFIRD</sequence>
<proteinExistence type="predicted"/>
<organism evidence="2 3">
    <name type="scientific">Pontibacter fetidus</name>
    <dbReference type="NCBI Taxonomy" id="2700082"/>
    <lineage>
        <taxon>Bacteria</taxon>
        <taxon>Pseudomonadati</taxon>
        <taxon>Bacteroidota</taxon>
        <taxon>Cytophagia</taxon>
        <taxon>Cytophagales</taxon>
        <taxon>Hymenobacteraceae</taxon>
        <taxon>Pontibacter</taxon>
    </lineage>
</organism>
<evidence type="ECO:0000313" key="2">
    <source>
        <dbReference type="EMBL" id="NDK55944.1"/>
    </source>
</evidence>
<keyword evidence="3" id="KW-1185">Reference proteome</keyword>
<protein>
    <recommendedName>
        <fullName evidence="1">Lipocalin-like domain-containing protein</fullName>
    </recommendedName>
</protein>
<comment type="caution">
    <text evidence="2">The sequence shown here is derived from an EMBL/GenBank/DDBJ whole genome shotgun (WGS) entry which is preliminary data.</text>
</comment>
<dbReference type="Proteomes" id="UP000478546">
    <property type="component" value="Unassembled WGS sequence"/>
</dbReference>